<comment type="subunit">
    <text evidence="12">Homohexamer.</text>
</comment>
<dbReference type="NCBIfam" id="NF002320">
    <property type="entry name" value="PRK01259.1"/>
    <property type="match status" value="1"/>
</dbReference>
<dbReference type="GO" id="GO:0009156">
    <property type="term" value="P:ribonucleoside monophosphate biosynthetic process"/>
    <property type="evidence" value="ECO:0007669"/>
    <property type="project" value="InterPro"/>
</dbReference>
<keyword evidence="2 12" id="KW-0808">Transferase</keyword>
<dbReference type="GO" id="GO:0000287">
    <property type="term" value="F:magnesium ion binding"/>
    <property type="evidence" value="ECO:0007669"/>
    <property type="project" value="UniProtKB-UniRule"/>
</dbReference>
<keyword evidence="3 12" id="KW-0479">Metal-binding</keyword>
<evidence type="ECO:0000256" key="13">
    <source>
        <dbReference type="SAM" id="MobiDB-lite"/>
    </source>
</evidence>
<evidence type="ECO:0000313" key="15">
    <source>
        <dbReference type="EMBL" id="GFN46906.1"/>
    </source>
</evidence>
<dbReference type="Pfam" id="PF14572">
    <property type="entry name" value="Pribosyl_synth"/>
    <property type="match status" value="1"/>
</dbReference>
<evidence type="ECO:0000256" key="7">
    <source>
        <dbReference type="ARBA" id="ARBA00022840"/>
    </source>
</evidence>
<dbReference type="UniPathway" id="UPA00087">
    <property type="reaction ID" value="UER00172"/>
</dbReference>
<comment type="function">
    <text evidence="10 12">Involved in the biosynthesis of the central metabolite phospho-alpha-D-ribosyl-1-pyrophosphate (PRPP) via the transfer of pyrophosphoryl group from ATP to 1-hydroxyl of ribose-5-phosphate (Rib-5-P).</text>
</comment>
<evidence type="ECO:0000256" key="2">
    <source>
        <dbReference type="ARBA" id="ARBA00022679"/>
    </source>
</evidence>
<keyword evidence="6 12" id="KW-0418">Kinase</keyword>
<dbReference type="InterPro" id="IPR000836">
    <property type="entry name" value="PRTase_dom"/>
</dbReference>
<sequence length="351" mass="38370">MSVDMLRDSANTRSQEHGDCKDEGYTLSRRLPEVYLVPDMKLFAGNALPELATRVANRLYTTLGNAAVGCFSDGEVSVEINENVRGEDVFIIQSTCAPSNDNLMELVVMIDALRRASAGRITAVIPYFGYSRQDRRVRSARVPITAKVVADFLSSVGVDRVLTVDLHAEQIQGFFDVPVDNVFGSPILLEDMLQKKLENPIVVSPDIGGVVRARAIAKLLNDTEMAIIDKRRPKANIAQVMHIIGDVADRDCILVDDMIDTAGTLCKAAEALKDRGAKRVLAYATHPVFSGNAVENIKNSVIDEIIVCDTIPLSAEIKALEKVQSLTLAGMLAEAIRRISNEESISAMFEH</sequence>
<evidence type="ECO:0000256" key="8">
    <source>
        <dbReference type="ARBA" id="ARBA00022842"/>
    </source>
</evidence>
<accession>A0A6L2ZQ50</accession>
<feature type="binding site" evidence="12">
    <location>
        <position position="256"/>
    </location>
    <ligand>
        <name>D-ribose 5-phosphate</name>
        <dbReference type="ChEBI" id="CHEBI:78346"/>
    </ligand>
</feature>
<evidence type="ECO:0000259" key="14">
    <source>
        <dbReference type="Pfam" id="PF13793"/>
    </source>
</evidence>
<feature type="binding site" evidence="12">
    <location>
        <position position="167"/>
    </location>
    <ligand>
        <name>Mg(2+)</name>
        <dbReference type="ChEBI" id="CHEBI:18420"/>
    </ligand>
</feature>
<dbReference type="InterPro" id="IPR037515">
    <property type="entry name" value="Rib-P_diPkinase_bac"/>
</dbReference>
<gene>
    <name evidence="12 15" type="primary">prs</name>
    <name evidence="15" type="ORF">RINTU1_27120</name>
</gene>
<dbReference type="InterPro" id="IPR029099">
    <property type="entry name" value="Pribosyltran_N"/>
</dbReference>
<feature type="region of interest" description="Disordered" evidence="13">
    <location>
        <begin position="1"/>
        <end position="22"/>
    </location>
</feature>
<dbReference type="GO" id="GO:0006015">
    <property type="term" value="P:5-phosphoribose 1-diphosphate biosynthetic process"/>
    <property type="evidence" value="ECO:0007669"/>
    <property type="project" value="UniProtKB-UniRule"/>
</dbReference>
<dbReference type="GO" id="GO:0004749">
    <property type="term" value="F:ribose phosphate diphosphokinase activity"/>
    <property type="evidence" value="ECO:0007669"/>
    <property type="project" value="UniProtKB-UniRule"/>
</dbReference>
<keyword evidence="5 12" id="KW-0547">Nucleotide-binding</keyword>
<dbReference type="CDD" id="cd06223">
    <property type="entry name" value="PRTases_typeI"/>
    <property type="match status" value="1"/>
</dbReference>
<dbReference type="SUPFAM" id="SSF53271">
    <property type="entry name" value="PRTase-like"/>
    <property type="match status" value="1"/>
</dbReference>
<protein>
    <recommendedName>
        <fullName evidence="12">Ribose-phosphate pyrophosphokinase</fullName>
        <shortName evidence="12">RPPK</shortName>
        <ecNumber evidence="12">2.7.6.1</ecNumber>
    </recommendedName>
    <alternativeName>
        <fullName evidence="12">5-phospho-D-ribosyl alpha-1-diphosphate synthase</fullName>
    </alternativeName>
    <alternativeName>
        <fullName evidence="12">Phosphoribosyl diphosphate synthase</fullName>
    </alternativeName>
    <alternativeName>
        <fullName evidence="12">Phosphoribosyl pyrophosphate synthase</fullName>
        <shortName evidence="12">P-Rib-PP synthase</shortName>
        <shortName evidence="12">PRPP synthase</shortName>
        <shortName evidence="12">PRPPase</shortName>
    </alternativeName>
</protein>
<evidence type="ECO:0000256" key="9">
    <source>
        <dbReference type="ARBA" id="ARBA00049535"/>
    </source>
</evidence>
<dbReference type="InterPro" id="IPR029057">
    <property type="entry name" value="PRTase-like"/>
</dbReference>
<dbReference type="PANTHER" id="PTHR10210">
    <property type="entry name" value="RIBOSE-PHOSPHATE DIPHOSPHOKINASE FAMILY MEMBER"/>
    <property type="match status" value="1"/>
</dbReference>
<keyword evidence="12" id="KW-0963">Cytoplasm</keyword>
<evidence type="ECO:0000256" key="12">
    <source>
        <dbReference type="HAMAP-Rule" id="MF_00583"/>
    </source>
</evidence>
<evidence type="ECO:0000256" key="5">
    <source>
        <dbReference type="ARBA" id="ARBA00022741"/>
    </source>
</evidence>
<dbReference type="NCBIfam" id="TIGR01251">
    <property type="entry name" value="ribP_PPkin"/>
    <property type="match status" value="1"/>
</dbReference>
<dbReference type="SMART" id="SM01400">
    <property type="entry name" value="Pribosyltran_N"/>
    <property type="match status" value="1"/>
</dbReference>
<dbReference type="GO" id="GO:0006164">
    <property type="term" value="P:purine nucleotide biosynthetic process"/>
    <property type="evidence" value="ECO:0007669"/>
    <property type="project" value="TreeGrafter"/>
</dbReference>
<comment type="catalytic activity">
    <reaction evidence="9 12">
        <text>D-ribose 5-phosphate + ATP = 5-phospho-alpha-D-ribose 1-diphosphate + AMP + H(+)</text>
        <dbReference type="Rhea" id="RHEA:15609"/>
        <dbReference type="ChEBI" id="CHEBI:15378"/>
        <dbReference type="ChEBI" id="CHEBI:30616"/>
        <dbReference type="ChEBI" id="CHEBI:58017"/>
        <dbReference type="ChEBI" id="CHEBI:78346"/>
        <dbReference type="ChEBI" id="CHEBI:456215"/>
        <dbReference type="EC" id="2.7.6.1"/>
    </reaction>
</comment>
<evidence type="ECO:0000256" key="6">
    <source>
        <dbReference type="ARBA" id="ARBA00022777"/>
    </source>
</evidence>
<feature type="binding site" evidence="12">
    <location>
        <begin position="73"/>
        <end position="75"/>
    </location>
    <ligand>
        <name>ATP</name>
        <dbReference type="ChEBI" id="CHEBI:30616"/>
    </ligand>
</feature>
<comment type="subcellular location">
    <subcellularLocation>
        <location evidence="12">Cytoplasm</location>
    </subcellularLocation>
</comment>
<feature type="binding site" evidence="12">
    <location>
        <begin position="260"/>
        <end position="264"/>
    </location>
    <ligand>
        <name>D-ribose 5-phosphate</name>
        <dbReference type="ChEBI" id="CHEBI:78346"/>
    </ligand>
</feature>
<dbReference type="FunFam" id="3.40.50.2020:FF:000001">
    <property type="entry name" value="Ribose-phosphate pyrophosphokinase"/>
    <property type="match status" value="1"/>
</dbReference>
<feature type="binding site" evidence="12">
    <location>
        <position position="232"/>
    </location>
    <ligand>
        <name>D-ribose 5-phosphate</name>
        <dbReference type="ChEBI" id="CHEBI:78346"/>
    </ligand>
</feature>
<feature type="active site" evidence="12">
    <location>
        <position position="230"/>
    </location>
</feature>
<dbReference type="Proteomes" id="UP000504714">
    <property type="component" value="Unassembled WGS sequence"/>
</dbReference>
<organism evidence="15 16">
    <name type="scientific">Candidatus Regiella insecticola</name>
    <dbReference type="NCBI Taxonomy" id="138073"/>
    <lineage>
        <taxon>Bacteria</taxon>
        <taxon>Pseudomonadati</taxon>
        <taxon>Pseudomonadota</taxon>
        <taxon>Gammaproteobacteria</taxon>
        <taxon>Enterobacterales</taxon>
        <taxon>Enterobacteriaceae</taxon>
        <taxon>aphid secondary symbionts</taxon>
        <taxon>Candidatus Regiella</taxon>
    </lineage>
</organism>
<evidence type="ECO:0000256" key="1">
    <source>
        <dbReference type="ARBA" id="ARBA00004996"/>
    </source>
</evidence>
<comment type="pathway">
    <text evidence="1 12">Metabolic intermediate biosynthesis; 5-phospho-alpha-D-ribose 1-diphosphate biosynthesis; 5-phospho-alpha-D-ribose 1-diphosphate from D-ribose 5-phosphate (route I): step 1/1.</text>
</comment>
<dbReference type="GO" id="GO:0005524">
    <property type="term" value="F:ATP binding"/>
    <property type="evidence" value="ECO:0007669"/>
    <property type="project" value="UniProtKB-KW"/>
</dbReference>
<dbReference type="EMBL" id="BLXO01000006">
    <property type="protein sequence ID" value="GFN46906.1"/>
    <property type="molecule type" value="Genomic_DNA"/>
</dbReference>
<comment type="caution">
    <text evidence="15">The sequence shown here is derived from an EMBL/GenBank/DDBJ whole genome shotgun (WGS) entry which is preliminary data.</text>
</comment>
<feature type="binding site" evidence="12">
    <location>
        <position position="206"/>
    </location>
    <ligand>
        <name>Mg(2+)</name>
        <dbReference type="ChEBI" id="CHEBI:18420"/>
    </ligand>
</feature>
<dbReference type="EC" id="2.7.6.1" evidence="12"/>
<reference evidence="15 16" key="1">
    <citation type="submission" date="2020-06" db="EMBL/GenBank/DDBJ databases">
        <title>The genome sequence of Candidatus Regiella insecticola strain Tut.</title>
        <authorList>
            <person name="Nikoh N."/>
            <person name="Tsuchida T."/>
            <person name="Koga R."/>
            <person name="Oshima K."/>
            <person name="Hattori M."/>
            <person name="Fukatsu T."/>
        </authorList>
    </citation>
    <scope>NUCLEOTIDE SEQUENCE [LARGE SCALE GENOMIC DNA]</scope>
    <source>
        <strain evidence="15 16">Tut</strain>
    </source>
</reference>
<dbReference type="GO" id="GO:0016301">
    <property type="term" value="F:kinase activity"/>
    <property type="evidence" value="ECO:0007669"/>
    <property type="project" value="UniProtKB-KW"/>
</dbReference>
<keyword evidence="8 12" id="KW-0460">Magnesium</keyword>
<evidence type="ECO:0000256" key="11">
    <source>
        <dbReference type="ARBA" id="ARBA00061444"/>
    </source>
</evidence>
<dbReference type="PROSITE" id="PS00114">
    <property type="entry name" value="PRPP_SYNTHASE"/>
    <property type="match status" value="1"/>
</dbReference>
<dbReference type="HAMAP" id="MF_00583_B">
    <property type="entry name" value="RibP_PPkinase_B"/>
    <property type="match status" value="1"/>
</dbReference>
<evidence type="ECO:0000256" key="4">
    <source>
        <dbReference type="ARBA" id="ARBA00022727"/>
    </source>
</evidence>
<keyword evidence="7 12" id="KW-0067">ATP-binding</keyword>
<dbReference type="PANTHER" id="PTHR10210:SF41">
    <property type="entry name" value="RIBOSE-PHOSPHATE PYROPHOSPHOKINASE 1, CHLOROPLASTIC"/>
    <property type="match status" value="1"/>
</dbReference>
<dbReference type="GO" id="GO:0005737">
    <property type="term" value="C:cytoplasm"/>
    <property type="evidence" value="ECO:0007669"/>
    <property type="project" value="UniProtKB-SubCell"/>
</dbReference>
<feature type="domain" description="Ribose-phosphate pyrophosphokinase N-terminal" evidence="14">
    <location>
        <begin position="40"/>
        <end position="157"/>
    </location>
</feature>
<evidence type="ECO:0000313" key="16">
    <source>
        <dbReference type="Proteomes" id="UP000504714"/>
    </source>
</evidence>
<keyword evidence="4 12" id="KW-0545">Nucleotide biosynthesis</keyword>
<dbReference type="Gene3D" id="3.40.50.2020">
    <property type="match status" value="2"/>
</dbReference>
<comment type="cofactor">
    <cofactor evidence="12">
        <name>Mg(2+)</name>
        <dbReference type="ChEBI" id="CHEBI:18420"/>
    </cofactor>
    <text evidence="12">Binds 2 Mg(2+) ions per subunit.</text>
</comment>
<dbReference type="Pfam" id="PF13793">
    <property type="entry name" value="Pribosyltran_N"/>
    <property type="match status" value="1"/>
</dbReference>
<dbReference type="InterPro" id="IPR005946">
    <property type="entry name" value="Rib-P_diPkinase"/>
</dbReference>
<evidence type="ECO:0000256" key="10">
    <source>
        <dbReference type="ARBA" id="ARBA00054914"/>
    </source>
</evidence>
<dbReference type="InterPro" id="IPR000842">
    <property type="entry name" value="PRib_PP_synth_CS"/>
</dbReference>
<proteinExistence type="inferred from homology"/>
<evidence type="ECO:0000256" key="3">
    <source>
        <dbReference type="ARBA" id="ARBA00022723"/>
    </source>
</evidence>
<feature type="binding site" evidence="12">
    <location>
        <begin position="132"/>
        <end position="133"/>
    </location>
    <ligand>
        <name>ATP</name>
        <dbReference type="ChEBI" id="CHEBI:30616"/>
    </ligand>
</feature>
<dbReference type="AlphaFoldDB" id="A0A6L2ZQ50"/>
<comment type="similarity">
    <text evidence="11 12">Belongs to the ribose-phosphate pyrophosphokinase family. Class I subfamily.</text>
</comment>
<dbReference type="GO" id="GO:0002189">
    <property type="term" value="C:ribose phosphate diphosphokinase complex"/>
    <property type="evidence" value="ECO:0007669"/>
    <property type="project" value="TreeGrafter"/>
</dbReference>
<name>A0A6L2ZQ50_9ENTR</name>